<organism evidence="2 3">
    <name type="scientific">Mycobacterium noviomagense</name>
    <dbReference type="NCBI Taxonomy" id="459858"/>
    <lineage>
        <taxon>Bacteria</taxon>
        <taxon>Bacillati</taxon>
        <taxon>Actinomycetota</taxon>
        <taxon>Actinomycetes</taxon>
        <taxon>Mycobacteriales</taxon>
        <taxon>Mycobacteriaceae</taxon>
        <taxon>Mycobacterium</taxon>
    </lineage>
</organism>
<comment type="caution">
    <text evidence="2">The sequence shown here is derived from an EMBL/GenBank/DDBJ whole genome shotgun (WGS) entry which is preliminary data.</text>
</comment>
<proteinExistence type="predicted"/>
<dbReference type="InterPro" id="IPR035965">
    <property type="entry name" value="PAS-like_dom_sf"/>
</dbReference>
<evidence type="ECO:0000313" key="2">
    <source>
        <dbReference type="EMBL" id="ORB14138.1"/>
    </source>
</evidence>
<keyword evidence="3" id="KW-1185">Reference proteome</keyword>
<evidence type="ECO:0000313" key="3">
    <source>
        <dbReference type="Proteomes" id="UP000192374"/>
    </source>
</evidence>
<sequence length="195" mass="22157">MDQFIAMWRVVPMRYEVIMDTPTSFMRLAHSGVETDRAQPFTGGWSEHLGWFCFHFDDARWVWSPQVEHMHGYRPGTVSPGTELVLSHVHPDDFAHVADTLNAVRRTPRPFSSRHRILDTSNRMHDVVVSGAPFYDRGGSFGGMQGSYVDMTAATDGVAFGPQSEYDRMAARLRVVSRDGHTDEQRQRVRAATRC</sequence>
<dbReference type="EMBL" id="MVIC01000019">
    <property type="protein sequence ID" value="ORB14138.1"/>
    <property type="molecule type" value="Genomic_DNA"/>
</dbReference>
<dbReference type="SUPFAM" id="SSF55785">
    <property type="entry name" value="PYP-like sensor domain (PAS domain)"/>
    <property type="match status" value="1"/>
</dbReference>
<dbReference type="Pfam" id="PF08447">
    <property type="entry name" value="PAS_3"/>
    <property type="match status" value="1"/>
</dbReference>
<gene>
    <name evidence="2" type="ORF">BST37_12005</name>
</gene>
<protein>
    <recommendedName>
        <fullName evidence="1">PAS fold-3 domain-containing protein</fullName>
    </recommendedName>
</protein>
<name>A0ABX3T4N7_9MYCO</name>
<feature type="domain" description="PAS fold-3" evidence="1">
    <location>
        <begin position="61"/>
        <end position="146"/>
    </location>
</feature>
<accession>A0ABX3T4N7</accession>
<dbReference type="Proteomes" id="UP000192374">
    <property type="component" value="Unassembled WGS sequence"/>
</dbReference>
<dbReference type="InterPro" id="IPR013655">
    <property type="entry name" value="PAS_fold_3"/>
</dbReference>
<dbReference type="Gene3D" id="3.30.450.20">
    <property type="entry name" value="PAS domain"/>
    <property type="match status" value="1"/>
</dbReference>
<evidence type="ECO:0000259" key="1">
    <source>
        <dbReference type="Pfam" id="PF08447"/>
    </source>
</evidence>
<reference evidence="2 3" key="1">
    <citation type="submission" date="2017-02" db="EMBL/GenBank/DDBJ databases">
        <title>The new phylogeny of genus Mycobacterium.</title>
        <authorList>
            <person name="Tortoli E."/>
            <person name="Trovato A."/>
            <person name="Cirillo D.M."/>
        </authorList>
    </citation>
    <scope>NUCLEOTIDE SEQUENCE [LARGE SCALE GENOMIC DNA]</scope>
    <source>
        <strain evidence="2 3">DSM 45145</strain>
    </source>
</reference>